<keyword evidence="2" id="KW-1185">Reference proteome</keyword>
<evidence type="ECO:0000313" key="2">
    <source>
        <dbReference type="Proteomes" id="UP001269081"/>
    </source>
</evidence>
<proteinExistence type="predicted"/>
<reference evidence="1 2" key="1">
    <citation type="submission" date="2023-07" db="EMBL/GenBank/DDBJ databases">
        <title>Sorghum-associated microbial communities from plants grown in Nebraska, USA.</title>
        <authorList>
            <person name="Schachtman D."/>
        </authorList>
    </citation>
    <scope>NUCLEOTIDE SEQUENCE [LARGE SCALE GENOMIC DNA]</scope>
    <source>
        <strain evidence="1 2">4129</strain>
    </source>
</reference>
<dbReference type="Proteomes" id="UP001269081">
    <property type="component" value="Unassembled WGS sequence"/>
</dbReference>
<gene>
    <name evidence="1" type="ORF">J2W48_004024</name>
</gene>
<protein>
    <submittedName>
        <fullName evidence="1">Uncharacterized protein</fullName>
    </submittedName>
</protein>
<organism evidence="1 2">
    <name type="scientific">Flavobacterium piscis</name>
    <dbReference type="NCBI Taxonomy" id="1114874"/>
    <lineage>
        <taxon>Bacteria</taxon>
        <taxon>Pseudomonadati</taxon>
        <taxon>Bacteroidota</taxon>
        <taxon>Flavobacteriia</taxon>
        <taxon>Flavobacteriales</taxon>
        <taxon>Flavobacteriaceae</taxon>
        <taxon>Flavobacterium</taxon>
    </lineage>
</organism>
<dbReference type="EMBL" id="JAVDWQ010000018">
    <property type="protein sequence ID" value="MDR7212067.1"/>
    <property type="molecule type" value="Genomic_DNA"/>
</dbReference>
<comment type="caution">
    <text evidence="1">The sequence shown here is derived from an EMBL/GenBank/DDBJ whole genome shotgun (WGS) entry which is preliminary data.</text>
</comment>
<evidence type="ECO:0000313" key="1">
    <source>
        <dbReference type="EMBL" id="MDR7212067.1"/>
    </source>
</evidence>
<accession>A0ABU1YCW5</accession>
<name>A0ABU1YCW5_9FLAO</name>
<sequence>MPNKKYTFPLENTNGSVTLVDDKIHCKGNLYFSNSEVTIDRIQYVYVVVNAKKESLLFIFDHHQHTIPTTSTGFEVVYTELSKRFLFDDALFFETISKQEQAKKQIWRRTYVPTYAILQAQHSDYHLGFEILSPEPQFISWDISFAALEKNDSVFRATSPYGQTLLTYKYPIRIGSIKLYDVASYFDEVRMDAPVLEFHTDCFDQKGSDKSYSDLKEVLVRDLGLNANKAGYERADQKNIHFDVDNMSVSICYTYDSAHMYNGGYTSFTIQNRRTYPELLVNAAYENKLVVSAFLLIGGSVTMRNDYKKNDKIKRRPPIIANQFKDKTIIWMDDVNDKIGFASGAFSQVYSKDEIKAFSIRNTLPARGRGGSTLALILEQDVNHYEIFSQECHFFNRLADTIMQLTNKELTFEPEYYDC</sequence>
<dbReference type="RefSeq" id="WP_310283496.1">
    <property type="nucleotide sequence ID" value="NZ_JAVDWQ010000018.1"/>
</dbReference>